<evidence type="ECO:0000256" key="9">
    <source>
        <dbReference type="SAM" id="MobiDB-lite"/>
    </source>
</evidence>
<accession>A0A420E9L2</accession>
<dbReference type="SMART" id="SM00283">
    <property type="entry name" value="MA"/>
    <property type="match status" value="1"/>
</dbReference>
<evidence type="ECO:0000256" key="3">
    <source>
        <dbReference type="ARBA" id="ARBA00022692"/>
    </source>
</evidence>
<dbReference type="InterPro" id="IPR003660">
    <property type="entry name" value="HAMP_dom"/>
</dbReference>
<gene>
    <name evidence="13" type="ORF">DBZ36_13045</name>
</gene>
<evidence type="ECO:0000313" key="13">
    <source>
        <dbReference type="EMBL" id="RKF17381.1"/>
    </source>
</evidence>
<evidence type="ECO:0000256" key="6">
    <source>
        <dbReference type="ARBA" id="ARBA00023224"/>
    </source>
</evidence>
<dbReference type="PANTHER" id="PTHR32089">
    <property type="entry name" value="METHYL-ACCEPTING CHEMOTAXIS PROTEIN MCPB"/>
    <property type="match status" value="1"/>
</dbReference>
<keyword evidence="3 10" id="KW-0812">Transmembrane</keyword>
<dbReference type="CDD" id="cd06225">
    <property type="entry name" value="HAMP"/>
    <property type="match status" value="1"/>
</dbReference>
<comment type="subcellular location">
    <subcellularLocation>
        <location evidence="1">Cell membrane</location>
        <topology evidence="1">Multi-pass membrane protein</topology>
    </subcellularLocation>
</comment>
<evidence type="ECO:0000256" key="7">
    <source>
        <dbReference type="ARBA" id="ARBA00029447"/>
    </source>
</evidence>
<dbReference type="GO" id="GO:0007165">
    <property type="term" value="P:signal transduction"/>
    <property type="evidence" value="ECO:0007669"/>
    <property type="project" value="UniProtKB-KW"/>
</dbReference>
<dbReference type="Pfam" id="PF17200">
    <property type="entry name" value="sCache_2"/>
    <property type="match status" value="1"/>
</dbReference>
<dbReference type="FunFam" id="1.10.287.950:FF:000001">
    <property type="entry name" value="Methyl-accepting chemotaxis sensory transducer"/>
    <property type="match status" value="1"/>
</dbReference>
<dbReference type="RefSeq" id="WP_120355405.1">
    <property type="nucleotide sequence ID" value="NZ_RAQO01000007.1"/>
</dbReference>
<evidence type="ECO:0000256" key="2">
    <source>
        <dbReference type="ARBA" id="ARBA00022475"/>
    </source>
</evidence>
<dbReference type="Gene3D" id="3.30.450.20">
    <property type="entry name" value="PAS domain"/>
    <property type="match status" value="1"/>
</dbReference>
<evidence type="ECO:0000256" key="10">
    <source>
        <dbReference type="SAM" id="Phobius"/>
    </source>
</evidence>
<keyword evidence="4 10" id="KW-1133">Transmembrane helix</keyword>
<evidence type="ECO:0000256" key="4">
    <source>
        <dbReference type="ARBA" id="ARBA00022989"/>
    </source>
</evidence>
<feature type="region of interest" description="Disordered" evidence="9">
    <location>
        <begin position="330"/>
        <end position="354"/>
    </location>
</feature>
<organism evidence="13 14">
    <name type="scientific">Alginatibacterium sediminis</name>
    <dbReference type="NCBI Taxonomy" id="2164068"/>
    <lineage>
        <taxon>Bacteria</taxon>
        <taxon>Pseudomonadati</taxon>
        <taxon>Pseudomonadota</taxon>
        <taxon>Gammaproteobacteria</taxon>
        <taxon>Alteromonadales</taxon>
        <taxon>Alteromonadaceae</taxon>
        <taxon>Alginatibacterium</taxon>
    </lineage>
</organism>
<dbReference type="InterPro" id="IPR004089">
    <property type="entry name" value="MCPsignal_dom"/>
</dbReference>
<dbReference type="EMBL" id="RAQO01000007">
    <property type="protein sequence ID" value="RKF17381.1"/>
    <property type="molecule type" value="Genomic_DNA"/>
</dbReference>
<dbReference type="SUPFAM" id="SSF58104">
    <property type="entry name" value="Methyl-accepting chemotaxis protein (MCP) signaling domain"/>
    <property type="match status" value="1"/>
</dbReference>
<comment type="caution">
    <text evidence="13">The sequence shown here is derived from an EMBL/GenBank/DDBJ whole genome shotgun (WGS) entry which is preliminary data.</text>
</comment>
<proteinExistence type="inferred from homology"/>
<feature type="transmembrane region" description="Helical" evidence="10">
    <location>
        <begin position="206"/>
        <end position="227"/>
    </location>
</feature>
<feature type="transmembrane region" description="Helical" evidence="10">
    <location>
        <begin position="9"/>
        <end position="27"/>
    </location>
</feature>
<dbReference type="Pfam" id="PF00015">
    <property type="entry name" value="MCPsignal"/>
    <property type="match status" value="1"/>
</dbReference>
<dbReference type="SMART" id="SM01049">
    <property type="entry name" value="Cache_2"/>
    <property type="match status" value="1"/>
</dbReference>
<evidence type="ECO:0000259" key="11">
    <source>
        <dbReference type="PROSITE" id="PS50111"/>
    </source>
</evidence>
<dbReference type="GO" id="GO:0004888">
    <property type="term" value="F:transmembrane signaling receptor activity"/>
    <property type="evidence" value="ECO:0007669"/>
    <property type="project" value="InterPro"/>
</dbReference>
<dbReference type="GO" id="GO:0005886">
    <property type="term" value="C:plasma membrane"/>
    <property type="evidence" value="ECO:0007669"/>
    <property type="project" value="UniProtKB-SubCell"/>
</dbReference>
<dbReference type="PANTHER" id="PTHR32089:SF119">
    <property type="entry name" value="METHYL-ACCEPTING CHEMOTAXIS PROTEIN CTPL"/>
    <property type="match status" value="1"/>
</dbReference>
<comment type="similarity">
    <text evidence="7">Belongs to the methyl-accepting chemotaxis (MCP) protein family.</text>
</comment>
<feature type="domain" description="Methyl-accepting transducer" evidence="11">
    <location>
        <begin position="283"/>
        <end position="519"/>
    </location>
</feature>
<feature type="domain" description="HAMP" evidence="12">
    <location>
        <begin position="224"/>
        <end position="278"/>
    </location>
</feature>
<evidence type="ECO:0000259" key="12">
    <source>
        <dbReference type="PROSITE" id="PS50885"/>
    </source>
</evidence>
<keyword evidence="2" id="KW-1003">Cell membrane</keyword>
<dbReference type="InterPro" id="IPR033480">
    <property type="entry name" value="sCache_2"/>
</dbReference>
<evidence type="ECO:0000313" key="14">
    <source>
        <dbReference type="Proteomes" id="UP000286482"/>
    </source>
</evidence>
<keyword evidence="5 10" id="KW-0472">Membrane</keyword>
<dbReference type="GO" id="GO:0006935">
    <property type="term" value="P:chemotaxis"/>
    <property type="evidence" value="ECO:0007669"/>
    <property type="project" value="InterPro"/>
</dbReference>
<dbReference type="PROSITE" id="PS50111">
    <property type="entry name" value="CHEMOTAXIS_TRANSDUC_2"/>
    <property type="match status" value="1"/>
</dbReference>
<dbReference type="OrthoDB" id="2489132at2"/>
<dbReference type="AlphaFoldDB" id="A0A420E9L2"/>
<dbReference type="Gene3D" id="1.10.287.950">
    <property type="entry name" value="Methyl-accepting chemotaxis protein"/>
    <property type="match status" value="1"/>
</dbReference>
<dbReference type="InterPro" id="IPR004090">
    <property type="entry name" value="Chemotax_Me-accpt_rcpt"/>
</dbReference>
<dbReference type="PROSITE" id="PS50885">
    <property type="entry name" value="HAMP"/>
    <property type="match status" value="1"/>
</dbReference>
<protein>
    <submittedName>
        <fullName evidence="13">Methyl-accepting chemotaxis protein</fullName>
    </submittedName>
</protein>
<keyword evidence="14" id="KW-1185">Reference proteome</keyword>
<name>A0A420E9L2_9ALTE</name>
<dbReference type="SMART" id="SM00304">
    <property type="entry name" value="HAMP"/>
    <property type="match status" value="1"/>
</dbReference>
<evidence type="ECO:0000256" key="8">
    <source>
        <dbReference type="PROSITE-ProRule" id="PRU00284"/>
    </source>
</evidence>
<dbReference type="PRINTS" id="PR00260">
    <property type="entry name" value="CHEMTRNSDUCR"/>
</dbReference>
<dbReference type="Pfam" id="PF00672">
    <property type="entry name" value="HAMP"/>
    <property type="match status" value="1"/>
</dbReference>
<evidence type="ECO:0000256" key="5">
    <source>
        <dbReference type="ARBA" id="ARBA00023136"/>
    </source>
</evidence>
<keyword evidence="6 8" id="KW-0807">Transducer</keyword>
<dbReference type="Proteomes" id="UP000286482">
    <property type="component" value="Unassembled WGS sequence"/>
</dbReference>
<evidence type="ECO:0000256" key="1">
    <source>
        <dbReference type="ARBA" id="ARBA00004651"/>
    </source>
</evidence>
<sequence length="555" mass="60282">MQLNIRQRLLALTIIPILIVAITMLVSNHSENQKLNDKQMLLTQERMMGMKQQELRSQVEIAQSAIQPLLGDDANQAQAIEQLKSIKFGTSGYIFGYNSKGDRVFSGASDAGVGDNFWNLKDEKGTYLIQELVNNAKAQRDEFTYYYFPKPGESEALPKMGLATYIAQWDLVIGTGFYIDDIDATIAELKSQSDQSLSESTLYDSLLSLALVIAAIVFGLFVTRSIMRPLNEFRSSIEKFAQGDGDLTARMTPFTIPEFAELSSNFNTFVENLHTIISKVRQVAEDVVSETTLMSERAGNVDTLSHSQREETEQVATAMTQMTTTAHEISGNASQAASSAQSAENSSEQASQTVTAATTSVRSLAAEVLQASEVISRLEGDVQNISSALGVIQGIAEQTNLLALNAAIEAARAGEQGRGFAVVADEVRQLASRTQKSTGEIHEMIESLKSASDAAVLAMESSCQRGETTVQEAEAASEALQLIRDSIQTIMDVSALIATSTEQQSIVGQEISERIVVIADQSSQSAQLAISNREGSATLQERATDLDDLVRKFKL</sequence>
<reference evidence="13 14" key="1">
    <citation type="submission" date="2018-09" db="EMBL/GenBank/DDBJ databases">
        <authorList>
            <person name="Wang Z."/>
        </authorList>
    </citation>
    <scope>NUCLEOTIDE SEQUENCE [LARGE SCALE GENOMIC DNA]</scope>
    <source>
        <strain evidence="13 14">ALS 81</strain>
    </source>
</reference>